<feature type="region of interest" description="Disordered" evidence="1">
    <location>
        <begin position="363"/>
        <end position="394"/>
    </location>
</feature>
<feature type="compositionally biased region" description="Low complexity" evidence="1">
    <location>
        <begin position="363"/>
        <end position="382"/>
    </location>
</feature>
<dbReference type="EMBL" id="JBBNAF010000004">
    <property type="protein sequence ID" value="KAK9151386.1"/>
    <property type="molecule type" value="Genomic_DNA"/>
</dbReference>
<keyword evidence="2" id="KW-0812">Transmembrane</keyword>
<comment type="caution">
    <text evidence="3">The sequence shown here is derived from an EMBL/GenBank/DDBJ whole genome shotgun (WGS) entry which is preliminary data.</text>
</comment>
<feature type="transmembrane region" description="Helical" evidence="2">
    <location>
        <begin position="91"/>
        <end position="115"/>
    </location>
</feature>
<keyword evidence="4" id="KW-1185">Reference proteome</keyword>
<protein>
    <submittedName>
        <fullName evidence="3">Uncharacterized protein</fullName>
    </submittedName>
</protein>
<name>A0AAP0KEY1_9MAGN</name>
<keyword evidence="2" id="KW-0472">Membrane</keyword>
<evidence type="ECO:0000256" key="1">
    <source>
        <dbReference type="SAM" id="MobiDB-lite"/>
    </source>
</evidence>
<dbReference type="Proteomes" id="UP001420932">
    <property type="component" value="Unassembled WGS sequence"/>
</dbReference>
<proteinExistence type="predicted"/>
<gene>
    <name evidence="3" type="ORF">Syun_009695</name>
</gene>
<feature type="region of interest" description="Disordered" evidence="1">
    <location>
        <begin position="212"/>
        <end position="283"/>
    </location>
</feature>
<evidence type="ECO:0000256" key="2">
    <source>
        <dbReference type="SAM" id="Phobius"/>
    </source>
</evidence>
<sequence>MLRYIVATLQTKKETVEVLKVATTTLNIADVVCIVRLIVQSQANILDIVLREFKRILFLIVLSKILKIEKLAEIVSMVLRQMDPVIGGSLLLTYTTGYIALLLLAASFAGALQIYSHIPKINMLTPIFDPPTFKFYASLGHYDRCIEVEGARGRLRSVVGRGQRARGTTGGVFAFRRSIGTKCQSGRSLAQGGRGGKAGEGSMVASRVEVALPEQKRPTSSNCKNKMDQNNPQPKRKRAKQANESDVQLGETGMEHEGATSFVGDRYGLTPRGKSREGTELSHTPKDSVVFEDNAIDIKVVDSSSTSSHAEDKKVTSFLALDVALRFMTMPKTNVTTENAIATANAVIAFLFGVEEEEEDMVTGTTTHNDGATTPTTAAMAPQTSVEHASKVRG</sequence>
<organism evidence="3 4">
    <name type="scientific">Stephania yunnanensis</name>
    <dbReference type="NCBI Taxonomy" id="152371"/>
    <lineage>
        <taxon>Eukaryota</taxon>
        <taxon>Viridiplantae</taxon>
        <taxon>Streptophyta</taxon>
        <taxon>Embryophyta</taxon>
        <taxon>Tracheophyta</taxon>
        <taxon>Spermatophyta</taxon>
        <taxon>Magnoliopsida</taxon>
        <taxon>Ranunculales</taxon>
        <taxon>Menispermaceae</taxon>
        <taxon>Menispermoideae</taxon>
        <taxon>Cissampelideae</taxon>
        <taxon>Stephania</taxon>
    </lineage>
</organism>
<evidence type="ECO:0000313" key="3">
    <source>
        <dbReference type="EMBL" id="KAK9151386.1"/>
    </source>
</evidence>
<accession>A0AAP0KEY1</accession>
<feature type="compositionally biased region" description="Basic and acidic residues" evidence="1">
    <location>
        <begin position="274"/>
        <end position="283"/>
    </location>
</feature>
<keyword evidence="2" id="KW-1133">Transmembrane helix</keyword>
<reference evidence="3 4" key="1">
    <citation type="submission" date="2024-01" db="EMBL/GenBank/DDBJ databases">
        <title>Genome assemblies of Stephania.</title>
        <authorList>
            <person name="Yang L."/>
        </authorList>
    </citation>
    <scope>NUCLEOTIDE SEQUENCE [LARGE SCALE GENOMIC DNA]</scope>
    <source>
        <strain evidence="3">YNDBR</strain>
        <tissue evidence="3">Leaf</tissue>
    </source>
</reference>
<feature type="compositionally biased region" description="Polar residues" evidence="1">
    <location>
        <begin position="218"/>
        <end position="233"/>
    </location>
</feature>
<evidence type="ECO:0000313" key="4">
    <source>
        <dbReference type="Proteomes" id="UP001420932"/>
    </source>
</evidence>
<dbReference type="AlphaFoldDB" id="A0AAP0KEY1"/>